<dbReference type="PANTHER" id="PTHR10974">
    <property type="entry name" value="FI08016P-RELATED"/>
    <property type="match status" value="1"/>
</dbReference>
<dbReference type="SUPFAM" id="SSF53649">
    <property type="entry name" value="Alkaline phosphatase-like"/>
    <property type="match status" value="1"/>
</dbReference>
<evidence type="ECO:0008006" key="4">
    <source>
        <dbReference type="Google" id="ProtNLM"/>
    </source>
</evidence>
<sequence>MLHIVWSRNALLLYLGIFLSIEVLYFLEYFEGTNDMSTRKENTIPDLWLIQRAHITPTVIKKLKENSCEFSVNNPFEPEILKYFTPTIANCEKYKSFYFKSFVGDGNPTVIVSKTLPKTLVCCFEVLRFARVGNFKQMKKIADGCILIMGNHTEVPKESEYVVINCWRKPRWKDRSLKVLNHAKVNMTPVHRELLIYVPKPADFNVSQEKLVQNDHDEYNLNVIILGYDQISRSNFIRLMTRTFDYLKNDLDAIDLQGFNKIGDATLNNTLAMLTGFDYSGVRKSGWWKKESDTFDECPWIWKNFSNKGYVTDYADDYDSVFNYRFVGFRKQPTDYYMQPFAKYLMSHLYQFGSRFCIGNDNAVDLLLGRARKVAETLKDYRYFQFLWGSRVHELPGYAHMTDRSTLKTLKYFKEIGILNKSIVIMVSDHGWRAGPIMMNPQARTENRLPFAFFILPLWFRSQYPVAYENLVENQYRLTTPYDLHATILDILNMKSLQNPSLMERRSSTEIMNKSVSLFLPVPKTRTCKMANVDAMWCACGTYDPVSVDSPIAIQLAKFAVQTLNSWLKQFPQCYQYKLDKVISAEVQTKPRFNNEGDDENMQNDKIFRLVINVNPKEAKFEVVMFWNGQESNNVPSEQSMKMSTEVFRLNRYEASNCINVYLMKKICSCKDYAG</sequence>
<proteinExistence type="predicted"/>
<keyword evidence="1" id="KW-0472">Membrane</keyword>
<dbReference type="CDD" id="cd16021">
    <property type="entry name" value="ALP_like"/>
    <property type="match status" value="1"/>
</dbReference>
<gene>
    <name evidence="2" type="ORF">ODALV1_LOCUS28665</name>
</gene>
<keyword evidence="1" id="KW-1133">Transmembrane helix</keyword>
<keyword evidence="3" id="KW-1185">Reference proteome</keyword>
<feature type="transmembrane region" description="Helical" evidence="1">
    <location>
        <begin position="12"/>
        <end position="30"/>
    </location>
</feature>
<dbReference type="InterPro" id="IPR004245">
    <property type="entry name" value="DUF229"/>
</dbReference>
<evidence type="ECO:0000313" key="2">
    <source>
        <dbReference type="EMBL" id="CAL8141317.1"/>
    </source>
</evidence>
<dbReference type="PANTHER" id="PTHR10974:SF1">
    <property type="entry name" value="FI08016P-RELATED"/>
    <property type="match status" value="1"/>
</dbReference>
<dbReference type="Gene3D" id="3.40.720.10">
    <property type="entry name" value="Alkaline Phosphatase, subunit A"/>
    <property type="match status" value="1"/>
</dbReference>
<comment type="caution">
    <text evidence="2">The sequence shown here is derived from an EMBL/GenBank/DDBJ whole genome shotgun (WGS) entry which is preliminary data.</text>
</comment>
<dbReference type="InterPro" id="IPR017850">
    <property type="entry name" value="Alkaline_phosphatase_core_sf"/>
</dbReference>
<dbReference type="Proteomes" id="UP001642540">
    <property type="component" value="Unassembled WGS sequence"/>
</dbReference>
<evidence type="ECO:0000256" key="1">
    <source>
        <dbReference type="SAM" id="Phobius"/>
    </source>
</evidence>
<reference evidence="2 3" key="1">
    <citation type="submission" date="2024-08" db="EMBL/GenBank/DDBJ databases">
        <authorList>
            <person name="Cucini C."/>
            <person name="Frati F."/>
        </authorList>
    </citation>
    <scope>NUCLEOTIDE SEQUENCE [LARGE SCALE GENOMIC DNA]</scope>
</reference>
<protein>
    <recommendedName>
        <fullName evidence="4">DUF229 domain containing protein</fullName>
    </recommendedName>
</protein>
<keyword evidence="1" id="KW-0812">Transmembrane</keyword>
<organism evidence="2 3">
    <name type="scientific">Orchesella dallaii</name>
    <dbReference type="NCBI Taxonomy" id="48710"/>
    <lineage>
        <taxon>Eukaryota</taxon>
        <taxon>Metazoa</taxon>
        <taxon>Ecdysozoa</taxon>
        <taxon>Arthropoda</taxon>
        <taxon>Hexapoda</taxon>
        <taxon>Collembola</taxon>
        <taxon>Entomobryomorpha</taxon>
        <taxon>Entomobryoidea</taxon>
        <taxon>Orchesellidae</taxon>
        <taxon>Orchesellinae</taxon>
        <taxon>Orchesella</taxon>
    </lineage>
</organism>
<accession>A0ABP1S1C8</accession>
<evidence type="ECO:0000313" key="3">
    <source>
        <dbReference type="Proteomes" id="UP001642540"/>
    </source>
</evidence>
<dbReference type="Pfam" id="PF02995">
    <property type="entry name" value="DUF229"/>
    <property type="match status" value="1"/>
</dbReference>
<dbReference type="EMBL" id="CAXLJM020000146">
    <property type="protein sequence ID" value="CAL8141317.1"/>
    <property type="molecule type" value="Genomic_DNA"/>
</dbReference>
<name>A0ABP1S1C8_9HEXA</name>